<organism evidence="1 2">
    <name type="scientific">Eumeta variegata</name>
    <name type="common">Bagworm moth</name>
    <name type="synonym">Eumeta japonica</name>
    <dbReference type="NCBI Taxonomy" id="151549"/>
    <lineage>
        <taxon>Eukaryota</taxon>
        <taxon>Metazoa</taxon>
        <taxon>Ecdysozoa</taxon>
        <taxon>Arthropoda</taxon>
        <taxon>Hexapoda</taxon>
        <taxon>Insecta</taxon>
        <taxon>Pterygota</taxon>
        <taxon>Neoptera</taxon>
        <taxon>Endopterygota</taxon>
        <taxon>Lepidoptera</taxon>
        <taxon>Glossata</taxon>
        <taxon>Ditrysia</taxon>
        <taxon>Tineoidea</taxon>
        <taxon>Psychidae</taxon>
        <taxon>Oiketicinae</taxon>
        <taxon>Eumeta</taxon>
    </lineage>
</organism>
<reference evidence="1 2" key="1">
    <citation type="journal article" date="2019" name="Commun. Biol.">
        <title>The bagworm genome reveals a unique fibroin gene that provides high tensile strength.</title>
        <authorList>
            <person name="Kono N."/>
            <person name="Nakamura H."/>
            <person name="Ohtoshi R."/>
            <person name="Tomita M."/>
            <person name="Numata K."/>
            <person name="Arakawa K."/>
        </authorList>
    </citation>
    <scope>NUCLEOTIDE SEQUENCE [LARGE SCALE GENOMIC DNA]</scope>
</reference>
<evidence type="ECO:0000313" key="2">
    <source>
        <dbReference type="Proteomes" id="UP000299102"/>
    </source>
</evidence>
<dbReference type="AlphaFoldDB" id="A0A4C1ZPZ8"/>
<evidence type="ECO:0000313" key="1">
    <source>
        <dbReference type="EMBL" id="GBP90951.1"/>
    </source>
</evidence>
<name>A0A4C1ZPZ8_EUMVA</name>
<accession>A0A4C1ZPZ8</accession>
<sequence>MDSSVRFRNEASVNLVCFKSTNAYQNEASGVAFTFLFDGLFDFGYSSEIEEASMLNSMLPNSFPNISAASDRRSASVCCCFSTKTCLQTRCTYFLHIIPVQLVDHPSYNPDLIRNAETPSHQTDTSRAVIASRGQVIRRRIQRPRGAVKAAGRAGRARRPTIKLTAPRGINLIICLFHYPIKVQRRKTALIIRHGFFISAPGAVRA</sequence>
<dbReference type="Proteomes" id="UP000299102">
    <property type="component" value="Unassembled WGS sequence"/>
</dbReference>
<proteinExistence type="predicted"/>
<keyword evidence="2" id="KW-1185">Reference proteome</keyword>
<dbReference type="EMBL" id="BGZK01002128">
    <property type="protein sequence ID" value="GBP90951.1"/>
    <property type="molecule type" value="Genomic_DNA"/>
</dbReference>
<protein>
    <submittedName>
        <fullName evidence="1">Uncharacterized protein</fullName>
    </submittedName>
</protein>
<gene>
    <name evidence="1" type="ORF">EVAR_64542_1</name>
</gene>
<comment type="caution">
    <text evidence="1">The sequence shown here is derived from an EMBL/GenBank/DDBJ whole genome shotgun (WGS) entry which is preliminary data.</text>
</comment>